<evidence type="ECO:0000313" key="3">
    <source>
        <dbReference type="Proteomes" id="UP000028547"/>
    </source>
</evidence>
<proteinExistence type="predicted"/>
<keyword evidence="1" id="KW-0732">Signal</keyword>
<accession>A0A084SP31</accession>
<evidence type="ECO:0000313" key="2">
    <source>
        <dbReference type="EMBL" id="KFA90216.1"/>
    </source>
</evidence>
<dbReference type="RefSeq" id="WP_200883780.1">
    <property type="nucleotide sequence ID" value="NZ_JPMI01000220.1"/>
</dbReference>
<gene>
    <name evidence="2" type="ORF">Q664_30070</name>
</gene>
<dbReference type="EMBL" id="JPMI01000220">
    <property type="protein sequence ID" value="KFA90216.1"/>
    <property type="molecule type" value="Genomic_DNA"/>
</dbReference>
<feature type="chain" id="PRO_5001781783" evidence="1">
    <location>
        <begin position="22"/>
        <end position="511"/>
    </location>
</feature>
<organism evidence="2 3">
    <name type="scientific">Archangium violaceum Cb vi76</name>
    <dbReference type="NCBI Taxonomy" id="1406225"/>
    <lineage>
        <taxon>Bacteria</taxon>
        <taxon>Pseudomonadati</taxon>
        <taxon>Myxococcota</taxon>
        <taxon>Myxococcia</taxon>
        <taxon>Myxococcales</taxon>
        <taxon>Cystobacterineae</taxon>
        <taxon>Archangiaceae</taxon>
        <taxon>Archangium</taxon>
    </lineage>
</organism>
<dbReference type="AlphaFoldDB" id="A0A084SP31"/>
<reference evidence="2 3" key="1">
    <citation type="submission" date="2014-07" db="EMBL/GenBank/DDBJ databases">
        <title>Draft Genome Sequence of Gephyronic Acid Producer, Cystobacter violaceus Strain Cb vi76.</title>
        <authorList>
            <person name="Stevens D.C."/>
            <person name="Young J."/>
            <person name="Carmichael R."/>
            <person name="Tan J."/>
            <person name="Taylor R.E."/>
        </authorList>
    </citation>
    <scope>NUCLEOTIDE SEQUENCE [LARGE SCALE GENOMIC DNA]</scope>
    <source>
        <strain evidence="2 3">Cb vi76</strain>
    </source>
</reference>
<feature type="signal peptide" evidence="1">
    <location>
        <begin position="1"/>
        <end position="21"/>
    </location>
</feature>
<name>A0A084SP31_9BACT</name>
<sequence length="511" mass="56013">MRTLRTLALTGLMTLSAPAWAGDFVDTRLSFAFADDNVFADAGETTPNSPSARFGGGLQNTQFYDNFNTRFSGFETLSNIVLYKRMPAFFEGLTTEAALTVLMLERPSGGIDLRDNSSYIRLHYRPSGWGENEGLSLTGFPVSADRFRLGYAYRISWGGSGVFTTRAAAAGVPGVRLQLTRDRWYAYAGAKTALVLNDLIKEQETLYGVMAGAGWDVLDTLRLEAGAGYFQKGIVPGLAALGVEAPVNSAGVSAQAVYHVGAPVGTSIDFRLYKNDPEVYQRFFSPEQYPGGLAYTVSLEGSYLSQSLSDPDVFGRTVPQEAKAVALQARAKWNYWRFHALGLYRDLSFIQFEVPGLPPFNDFPDGTEVKPEMFFAVGADYHIPAWHFTPGFIFGVQQPASFRSPDPLFGGNNPPPGLTGTRTVVVRDVNVLSILPTNCGDDNAICRADPIISAKATFRWDLSESVSAVGEVYYTYDRNRTTFRDDVFGVAQPSFEDPHALGFNTLLQARF</sequence>
<evidence type="ECO:0000256" key="1">
    <source>
        <dbReference type="SAM" id="SignalP"/>
    </source>
</evidence>
<dbReference type="Proteomes" id="UP000028547">
    <property type="component" value="Unassembled WGS sequence"/>
</dbReference>
<comment type="caution">
    <text evidence="2">The sequence shown here is derived from an EMBL/GenBank/DDBJ whole genome shotgun (WGS) entry which is preliminary data.</text>
</comment>
<protein>
    <submittedName>
        <fullName evidence="2">Uncharacterized protein</fullName>
    </submittedName>
</protein>